<feature type="signal peptide" evidence="3">
    <location>
        <begin position="1"/>
        <end position="35"/>
    </location>
</feature>
<dbReference type="GO" id="GO:0042597">
    <property type="term" value="C:periplasmic space"/>
    <property type="evidence" value="ECO:0007669"/>
    <property type="project" value="InterPro"/>
</dbReference>
<evidence type="ECO:0000259" key="4">
    <source>
        <dbReference type="Pfam" id="PF05426"/>
    </source>
</evidence>
<dbReference type="InterPro" id="IPR008397">
    <property type="entry name" value="Alginate_lyase_dom"/>
</dbReference>
<gene>
    <name evidence="5" type="ORF">SAMN06265784_107244</name>
</gene>
<evidence type="ECO:0000256" key="2">
    <source>
        <dbReference type="ARBA" id="ARBA00023239"/>
    </source>
</evidence>
<keyword evidence="1 3" id="KW-0732">Signal</keyword>
<accession>A0A1X7LNJ9</accession>
<dbReference type="InterPro" id="IPR006311">
    <property type="entry name" value="TAT_signal"/>
</dbReference>
<sequence length="385" mass="41479">MNDASNLPLASRRRLFGALAAWPAFCALSAAGALAPLNRAYAQSAGAGSQADSRHSATFVLSSAERAAQIRERVPADLAAALRSKAQATLSRAPRPRAVVHTQGLLPHEQDHDASLLAREDWHDTLLQALAFTVSADAGHTEVHADKAVAYLEAWLPIYASSSNPVDEAELVDLLFGFDLVQARLPAVTLGEARALGRRMAQGYLGERRVGDPSTGLNNWQSHRVKLATAGAFLAGDAALIATAREVFFAHVIRNIDANGVTYDFGQRDAMHYVVYDLQPLIVAASIAAAHGEDWYGAPQAQGRLAAALHWLEPYAAGKLPHEEFVHSSVRFDARRAAAHVEGYAGPWRRGEAADLYWMAARLDARFAPLAAMLDPQLTTRALFA</sequence>
<organism evidence="5 6">
    <name type="scientific">Paraburkholderia susongensis</name>
    <dbReference type="NCBI Taxonomy" id="1515439"/>
    <lineage>
        <taxon>Bacteria</taxon>
        <taxon>Pseudomonadati</taxon>
        <taxon>Pseudomonadota</taxon>
        <taxon>Betaproteobacteria</taxon>
        <taxon>Burkholderiales</taxon>
        <taxon>Burkholderiaceae</taxon>
        <taxon>Paraburkholderia</taxon>
    </lineage>
</organism>
<dbReference type="STRING" id="1515439.SAMN06265784_107244"/>
<dbReference type="Pfam" id="PF05426">
    <property type="entry name" value="Alginate_lyase"/>
    <property type="match status" value="1"/>
</dbReference>
<proteinExistence type="predicted"/>
<evidence type="ECO:0000256" key="3">
    <source>
        <dbReference type="SAM" id="SignalP"/>
    </source>
</evidence>
<dbReference type="EMBL" id="FXAT01000007">
    <property type="protein sequence ID" value="SMG55466.1"/>
    <property type="molecule type" value="Genomic_DNA"/>
</dbReference>
<dbReference type="Proteomes" id="UP000193228">
    <property type="component" value="Unassembled WGS sequence"/>
</dbReference>
<evidence type="ECO:0000256" key="1">
    <source>
        <dbReference type="ARBA" id="ARBA00022729"/>
    </source>
</evidence>
<dbReference type="RefSeq" id="WP_085486966.1">
    <property type="nucleotide sequence ID" value="NZ_FXAT01000007.1"/>
</dbReference>
<keyword evidence="6" id="KW-1185">Reference proteome</keyword>
<dbReference type="PROSITE" id="PS51318">
    <property type="entry name" value="TAT"/>
    <property type="match status" value="1"/>
</dbReference>
<reference evidence="6" key="1">
    <citation type="submission" date="2017-04" db="EMBL/GenBank/DDBJ databases">
        <authorList>
            <person name="Varghese N."/>
            <person name="Submissions S."/>
        </authorList>
    </citation>
    <scope>NUCLEOTIDE SEQUENCE [LARGE SCALE GENOMIC DNA]</scope>
    <source>
        <strain evidence="6">LMG 29540</strain>
    </source>
</reference>
<evidence type="ECO:0000313" key="5">
    <source>
        <dbReference type="EMBL" id="SMG55466.1"/>
    </source>
</evidence>
<evidence type="ECO:0000313" key="6">
    <source>
        <dbReference type="Proteomes" id="UP000193228"/>
    </source>
</evidence>
<dbReference type="Gene3D" id="1.50.10.100">
    <property type="entry name" value="Chondroitin AC/alginate lyase"/>
    <property type="match status" value="1"/>
</dbReference>
<dbReference type="SUPFAM" id="SSF48230">
    <property type="entry name" value="Chondroitin AC/alginate lyase"/>
    <property type="match status" value="1"/>
</dbReference>
<feature type="domain" description="Alginate lyase" evidence="4">
    <location>
        <begin position="96"/>
        <end position="319"/>
    </location>
</feature>
<dbReference type="InterPro" id="IPR008929">
    <property type="entry name" value="Chondroitin_lyas"/>
</dbReference>
<keyword evidence="2 5" id="KW-0456">Lyase</keyword>
<dbReference type="AlphaFoldDB" id="A0A1X7LNJ9"/>
<dbReference type="OrthoDB" id="1043373at2"/>
<dbReference type="GO" id="GO:0016829">
    <property type="term" value="F:lyase activity"/>
    <property type="evidence" value="ECO:0007669"/>
    <property type="project" value="UniProtKB-KW"/>
</dbReference>
<feature type="chain" id="PRO_5010862305" evidence="3">
    <location>
        <begin position="36"/>
        <end position="385"/>
    </location>
</feature>
<name>A0A1X7LNJ9_9BURK</name>
<protein>
    <submittedName>
        <fullName evidence="5">Alginate lyase</fullName>
    </submittedName>
</protein>